<evidence type="ECO:0000313" key="2">
    <source>
        <dbReference type="EMBL" id="AOP34948.1"/>
    </source>
</evidence>
<protein>
    <submittedName>
        <fullName evidence="2">Uncharacterized protein</fullName>
    </submittedName>
</protein>
<name>A0A1D7UZG2_9LEPT</name>
<sequence length="67" mass="7464">MRFPHIENGSSIHFQRAGILKKTREVRKKNPKGNVLSGGKVKIKNRNGGKPQVLLLIIALDSKIEGF</sequence>
<feature type="compositionally biased region" description="Basic residues" evidence="1">
    <location>
        <begin position="20"/>
        <end position="31"/>
    </location>
</feature>
<organism evidence="2 3">
    <name type="scientific">Leptospira tipperaryensis</name>
    <dbReference type="NCBI Taxonomy" id="2564040"/>
    <lineage>
        <taxon>Bacteria</taxon>
        <taxon>Pseudomonadati</taxon>
        <taxon>Spirochaetota</taxon>
        <taxon>Spirochaetia</taxon>
        <taxon>Leptospirales</taxon>
        <taxon>Leptospiraceae</taxon>
        <taxon>Leptospira</taxon>
    </lineage>
</organism>
<evidence type="ECO:0000256" key="1">
    <source>
        <dbReference type="SAM" id="MobiDB-lite"/>
    </source>
</evidence>
<dbReference type="EMBL" id="CP015217">
    <property type="protein sequence ID" value="AOP34948.1"/>
    <property type="molecule type" value="Genomic_DNA"/>
</dbReference>
<keyword evidence="3" id="KW-1185">Reference proteome</keyword>
<reference evidence="2 3" key="1">
    <citation type="submission" date="2016-04" db="EMBL/GenBank/DDBJ databases">
        <title>Complete genome seqeunce of Leptospira alstonii serovar Room22.</title>
        <authorList>
            <person name="Nally J.E."/>
            <person name="Bayles D.O."/>
            <person name="Hurley D."/>
            <person name="Fanning S."/>
            <person name="McMahon B.J."/>
            <person name="Arent Z."/>
        </authorList>
    </citation>
    <scope>NUCLEOTIDE SEQUENCE [LARGE SCALE GENOMIC DNA]</scope>
    <source>
        <strain evidence="2 3">GWTS #1</strain>
    </source>
</reference>
<accession>A0A1D7UZG2</accession>
<proteinExistence type="predicted"/>
<dbReference type="AlphaFoldDB" id="A0A1D7UZG2"/>
<dbReference type="Proteomes" id="UP000094197">
    <property type="component" value="Chromosome 1"/>
</dbReference>
<dbReference type="KEGG" id="laj:A0128_14495"/>
<evidence type="ECO:0000313" key="3">
    <source>
        <dbReference type="Proteomes" id="UP000094197"/>
    </source>
</evidence>
<gene>
    <name evidence="2" type="ORF">A0128_14495</name>
</gene>
<feature type="region of interest" description="Disordered" evidence="1">
    <location>
        <begin position="20"/>
        <end position="42"/>
    </location>
</feature>